<feature type="domain" description="NodB homology" evidence="1">
    <location>
        <begin position="240"/>
        <end position="266"/>
    </location>
</feature>
<dbReference type="InterPro" id="IPR050228">
    <property type="entry name" value="Carboxylesterase_BioH"/>
</dbReference>
<dbReference type="PROSITE" id="PS51677">
    <property type="entry name" value="NODB"/>
    <property type="match status" value="1"/>
</dbReference>
<dbReference type="Proteomes" id="UP001500427">
    <property type="component" value="Unassembled WGS sequence"/>
</dbReference>
<evidence type="ECO:0000259" key="1">
    <source>
        <dbReference type="PROSITE" id="PS51677"/>
    </source>
</evidence>
<dbReference type="EMBL" id="BAABIW010000001">
    <property type="protein sequence ID" value="GAA5016331.1"/>
    <property type="molecule type" value="Genomic_DNA"/>
</dbReference>
<protein>
    <submittedName>
        <fullName evidence="2">Alpha/beta fold hydrolase</fullName>
    </submittedName>
</protein>
<dbReference type="SUPFAM" id="SSF53474">
    <property type="entry name" value="alpha/beta-Hydrolases"/>
    <property type="match status" value="1"/>
</dbReference>
<evidence type="ECO:0000313" key="3">
    <source>
        <dbReference type="Proteomes" id="UP001500427"/>
    </source>
</evidence>
<dbReference type="InterPro" id="IPR029058">
    <property type="entry name" value="AB_hydrolase_fold"/>
</dbReference>
<dbReference type="PANTHER" id="PTHR43194">
    <property type="entry name" value="HYDROLASE ALPHA/BETA FOLD FAMILY"/>
    <property type="match status" value="1"/>
</dbReference>
<sequence>MTTAPRPVVFVHGLWLHASSWGPWVELFHSEGYAPTAPGWPGEPDTVEAAREHPDAVAGLGIDDVTDHYAAHIAGLPEAPVVVGHSFGGLIAEKLLGQGKAAAAVAIDPAQIKGVLPLPLAQLRAGLPALGNPANRNRAVSLTAKEFRFGFGNAVSEEESQALFDAWTIPSPAKPLFQAAAANFSLHSEAAVDTDNSTRGPLLLVSGLEDHTVPDVVTRSTLKQYRRSTAVTELRQFEGRGHSLTVDDGWRDVATAVLGWLREHGF</sequence>
<dbReference type="InterPro" id="IPR000073">
    <property type="entry name" value="AB_hydrolase_1"/>
</dbReference>
<proteinExistence type="predicted"/>
<evidence type="ECO:0000313" key="2">
    <source>
        <dbReference type="EMBL" id="GAA5016331.1"/>
    </source>
</evidence>
<name>A0ABP9J2E7_9MICO</name>
<reference evidence="3" key="1">
    <citation type="journal article" date="2019" name="Int. J. Syst. Evol. Microbiol.">
        <title>The Global Catalogue of Microorganisms (GCM) 10K type strain sequencing project: providing services to taxonomists for standard genome sequencing and annotation.</title>
        <authorList>
            <consortium name="The Broad Institute Genomics Platform"/>
            <consortium name="The Broad Institute Genome Sequencing Center for Infectious Disease"/>
            <person name="Wu L."/>
            <person name="Ma J."/>
        </authorList>
    </citation>
    <scope>NUCLEOTIDE SEQUENCE [LARGE SCALE GENOMIC DNA]</scope>
    <source>
        <strain evidence="3">JCM 17687</strain>
    </source>
</reference>
<dbReference type="RefSeq" id="WP_345505527.1">
    <property type="nucleotide sequence ID" value="NZ_BAABIW010000001.1"/>
</dbReference>
<organism evidence="2 3">
    <name type="scientific">Terrabacter aeriphilus</name>
    <dbReference type="NCBI Taxonomy" id="515662"/>
    <lineage>
        <taxon>Bacteria</taxon>
        <taxon>Bacillati</taxon>
        <taxon>Actinomycetota</taxon>
        <taxon>Actinomycetes</taxon>
        <taxon>Micrococcales</taxon>
        <taxon>Intrasporangiaceae</taxon>
        <taxon>Terrabacter</taxon>
    </lineage>
</organism>
<keyword evidence="3" id="KW-1185">Reference proteome</keyword>
<keyword evidence="2" id="KW-0378">Hydrolase</keyword>
<dbReference type="PANTHER" id="PTHR43194:SF2">
    <property type="entry name" value="PEROXISOMAL MEMBRANE PROTEIN LPX1"/>
    <property type="match status" value="1"/>
</dbReference>
<accession>A0ABP9J2E7</accession>
<gene>
    <name evidence="2" type="ORF">GCM10023258_01800</name>
</gene>
<comment type="caution">
    <text evidence="2">The sequence shown here is derived from an EMBL/GenBank/DDBJ whole genome shotgun (WGS) entry which is preliminary data.</text>
</comment>
<dbReference type="GO" id="GO:0016787">
    <property type="term" value="F:hydrolase activity"/>
    <property type="evidence" value="ECO:0007669"/>
    <property type="project" value="UniProtKB-KW"/>
</dbReference>
<dbReference type="InterPro" id="IPR002509">
    <property type="entry name" value="NODB_dom"/>
</dbReference>
<dbReference type="Gene3D" id="3.40.50.1820">
    <property type="entry name" value="alpha/beta hydrolase"/>
    <property type="match status" value="1"/>
</dbReference>
<dbReference type="Pfam" id="PF12697">
    <property type="entry name" value="Abhydrolase_6"/>
    <property type="match status" value="1"/>
</dbReference>